<protein>
    <submittedName>
        <fullName evidence="2">Melanophilin</fullName>
    </submittedName>
</protein>
<gene>
    <name evidence="2" type="primary">MLPH</name>
</gene>
<reference evidence="2" key="1">
    <citation type="submission" date="2016-05" db="EMBL/GenBank/DDBJ databases">
        <authorList>
            <person name="Lavstsen T."/>
            <person name="Jespersen J.S."/>
        </authorList>
    </citation>
    <scope>NUCLEOTIDE SEQUENCE</scope>
    <source>
        <tissue evidence="2">Brain</tissue>
    </source>
</reference>
<reference evidence="2" key="2">
    <citation type="submission" date="2016-06" db="EMBL/GenBank/DDBJ databases">
        <title>The genome of a short-lived fish provides insights into sex chromosome evolution and the genetic control of aging.</title>
        <authorList>
            <person name="Reichwald K."/>
            <person name="Felder M."/>
            <person name="Petzold A."/>
            <person name="Koch P."/>
            <person name="Groth M."/>
            <person name="Platzer M."/>
        </authorList>
    </citation>
    <scope>NUCLEOTIDE SEQUENCE</scope>
    <source>
        <tissue evidence="2">Brain</tissue>
    </source>
</reference>
<dbReference type="AlphaFoldDB" id="A0A1A8I2Q3"/>
<evidence type="ECO:0000313" key="2">
    <source>
        <dbReference type="EMBL" id="SBQ91195.1"/>
    </source>
</evidence>
<keyword evidence="1" id="KW-0812">Transmembrane</keyword>
<name>A0A1A8I2Q3_NOTKU</name>
<proteinExistence type="predicted"/>
<evidence type="ECO:0000256" key="1">
    <source>
        <dbReference type="SAM" id="Phobius"/>
    </source>
</evidence>
<dbReference type="EMBL" id="HAED01005165">
    <property type="protein sequence ID" value="SBQ91195.1"/>
    <property type="molecule type" value="Transcribed_RNA"/>
</dbReference>
<keyword evidence="1" id="KW-1133">Transmembrane helix</keyword>
<feature type="transmembrane region" description="Helical" evidence="1">
    <location>
        <begin position="83"/>
        <end position="105"/>
    </location>
</feature>
<feature type="non-terminal residue" evidence="2">
    <location>
        <position position="110"/>
    </location>
</feature>
<accession>A0A1A8I2Q3</accession>
<keyword evidence="1" id="KW-0472">Membrane</keyword>
<organism evidence="2">
    <name type="scientific">Nothobranchius kuhntae</name>
    <name type="common">Beira killifish</name>
    <dbReference type="NCBI Taxonomy" id="321403"/>
    <lineage>
        <taxon>Eukaryota</taxon>
        <taxon>Metazoa</taxon>
        <taxon>Chordata</taxon>
        <taxon>Craniata</taxon>
        <taxon>Vertebrata</taxon>
        <taxon>Euteleostomi</taxon>
        <taxon>Actinopterygii</taxon>
        <taxon>Neopterygii</taxon>
        <taxon>Teleostei</taxon>
        <taxon>Neoteleostei</taxon>
        <taxon>Acanthomorphata</taxon>
        <taxon>Ovalentaria</taxon>
        <taxon>Atherinomorphae</taxon>
        <taxon>Cyprinodontiformes</taxon>
        <taxon>Nothobranchiidae</taxon>
        <taxon>Nothobranchius</taxon>
    </lineage>
</organism>
<sequence length="110" mass="12483">MSVHNSFDFMGLCSDMHSLRQACAFPNLFHLTKLTTCGLRLSCRNISRMISGTRKHLSSVLSSKDTSVCFPSRSQFGSHLCSVWSLCISTFWFSYLFIFFILRVLKVGTV</sequence>